<dbReference type="Gene3D" id="3.40.1580.10">
    <property type="entry name" value="SMI1/KNR4-like"/>
    <property type="match status" value="1"/>
</dbReference>
<dbReference type="EMBL" id="JASZZN010000058">
    <property type="protein sequence ID" value="MDM4019452.1"/>
    <property type="molecule type" value="Genomic_DNA"/>
</dbReference>
<dbReference type="SUPFAM" id="SSF160631">
    <property type="entry name" value="SMI1/KNR4-like"/>
    <property type="match status" value="1"/>
</dbReference>
<dbReference type="InterPro" id="IPR037883">
    <property type="entry name" value="Knr4/Smi1-like_sf"/>
</dbReference>
<sequence length="213" mass="24446">ERRSRAFRQWTINRRRRVIGDVMANMEESEIHSEMARLNVTPMHNRVSPNPSQIKTWEDALSITVPSDYPDFLLSYSLYDVQAECNCKTLPGTYIEYFYGFPAETDRSLKDLEFDDLALTPDAISIGRDMFGGQFLLFLRGAAKGRIYFCDVEGGGGDILDDPDWMDGGLTFDDLPKYDDETEKPDAFQNLHFIAADFMEFLRMLQPLEQDAP</sequence>
<dbReference type="InterPro" id="IPR018958">
    <property type="entry name" value="Knr4/Smi1-like_dom"/>
</dbReference>
<reference evidence="2 3" key="1">
    <citation type="submission" date="2023-06" db="EMBL/GenBank/DDBJ databases">
        <title>Roseiconus lacunae JC819 isolated from Gulf of Mannar region, Tamil Nadu.</title>
        <authorList>
            <person name="Pk S."/>
            <person name="Ch S."/>
            <person name="Ch V.R."/>
        </authorList>
    </citation>
    <scope>NUCLEOTIDE SEQUENCE [LARGE SCALE GENOMIC DNA]</scope>
    <source>
        <strain evidence="2 3">JC819</strain>
    </source>
</reference>
<evidence type="ECO:0000313" key="2">
    <source>
        <dbReference type="EMBL" id="MDM4019452.1"/>
    </source>
</evidence>
<feature type="domain" description="Knr4/Smi1-like" evidence="1">
    <location>
        <begin position="50"/>
        <end position="161"/>
    </location>
</feature>
<accession>A0ABT7PSH1</accession>
<evidence type="ECO:0000313" key="3">
    <source>
        <dbReference type="Proteomes" id="UP001239462"/>
    </source>
</evidence>
<evidence type="ECO:0000259" key="1">
    <source>
        <dbReference type="Pfam" id="PF09346"/>
    </source>
</evidence>
<dbReference type="RefSeq" id="WP_289167583.1">
    <property type="nucleotide sequence ID" value="NZ_JASZZN010000058.1"/>
</dbReference>
<name>A0ABT7PSH1_9BACT</name>
<dbReference type="Proteomes" id="UP001239462">
    <property type="component" value="Unassembled WGS sequence"/>
</dbReference>
<feature type="non-terminal residue" evidence="2">
    <location>
        <position position="1"/>
    </location>
</feature>
<keyword evidence="3" id="KW-1185">Reference proteome</keyword>
<gene>
    <name evidence="2" type="ORF">QTN89_28625</name>
</gene>
<dbReference type="Pfam" id="PF09346">
    <property type="entry name" value="SMI1_KNR4"/>
    <property type="match status" value="1"/>
</dbReference>
<proteinExistence type="predicted"/>
<comment type="caution">
    <text evidence="2">The sequence shown here is derived from an EMBL/GenBank/DDBJ whole genome shotgun (WGS) entry which is preliminary data.</text>
</comment>
<protein>
    <recommendedName>
        <fullName evidence="1">Knr4/Smi1-like domain-containing protein</fullName>
    </recommendedName>
</protein>
<organism evidence="2 3">
    <name type="scientific">Roseiconus lacunae</name>
    <dbReference type="NCBI Taxonomy" id="2605694"/>
    <lineage>
        <taxon>Bacteria</taxon>
        <taxon>Pseudomonadati</taxon>
        <taxon>Planctomycetota</taxon>
        <taxon>Planctomycetia</taxon>
        <taxon>Pirellulales</taxon>
        <taxon>Pirellulaceae</taxon>
        <taxon>Roseiconus</taxon>
    </lineage>
</organism>